<dbReference type="Pfam" id="PF13523">
    <property type="entry name" value="Acetyltransf_8"/>
    <property type="match status" value="1"/>
</dbReference>
<evidence type="ECO:0000313" key="1">
    <source>
        <dbReference type="EMBL" id="NYE36551.1"/>
    </source>
</evidence>
<name>A0A7Y9KPC1_9ACTN</name>
<evidence type="ECO:0000313" key="2">
    <source>
        <dbReference type="Proteomes" id="UP000549911"/>
    </source>
</evidence>
<accession>A0A7Y9KPC1</accession>
<dbReference type="Gene3D" id="3.40.630.30">
    <property type="match status" value="1"/>
</dbReference>
<evidence type="ECO:0008006" key="3">
    <source>
        <dbReference type="Google" id="ProtNLM"/>
    </source>
</evidence>
<comment type="caution">
    <text evidence="1">The sequence shown here is derived from an EMBL/GenBank/DDBJ whole genome shotgun (WGS) entry which is preliminary data.</text>
</comment>
<dbReference type="SUPFAM" id="SSF55729">
    <property type="entry name" value="Acyl-CoA N-acyltransferases (Nat)"/>
    <property type="match status" value="1"/>
</dbReference>
<reference evidence="1 2" key="2">
    <citation type="submission" date="2020-08" db="EMBL/GenBank/DDBJ databases">
        <title>The Agave Microbiome: Exploring the role of microbial communities in plant adaptations to desert environments.</title>
        <authorList>
            <person name="Partida-Martinez L.P."/>
        </authorList>
    </citation>
    <scope>NUCLEOTIDE SEQUENCE [LARGE SCALE GENOMIC DNA]</scope>
    <source>
        <strain evidence="1 2">AT2.17</strain>
    </source>
</reference>
<keyword evidence="2" id="KW-1185">Reference proteome</keyword>
<dbReference type="AlphaFoldDB" id="A0A7Y9KPC1"/>
<proteinExistence type="predicted"/>
<protein>
    <recommendedName>
        <fullName evidence="3">N-acetyltransferase</fullName>
    </recommendedName>
</protein>
<dbReference type="Proteomes" id="UP000549911">
    <property type="component" value="Unassembled WGS sequence"/>
</dbReference>
<sequence>MTGNGRRAGRTPQLLQFLMAHVLADPAVQRIVLEPDVDNAKSVALMERMSAELGPVTEVPAPMPDLPAKRAQFAFVSRPAGAQASARVASSTNAGSSSWSP</sequence>
<reference evidence="1 2" key="1">
    <citation type="submission" date="2020-07" db="EMBL/GenBank/DDBJ databases">
        <authorList>
            <person name="Partida-Martinez L."/>
            <person name="Huntemann M."/>
            <person name="Clum A."/>
            <person name="Wang J."/>
            <person name="Palaniappan K."/>
            <person name="Ritter S."/>
            <person name="Chen I.-M."/>
            <person name="Stamatis D."/>
            <person name="Reddy T."/>
            <person name="O'Malley R."/>
            <person name="Daum C."/>
            <person name="Shapiro N."/>
            <person name="Ivanova N."/>
            <person name="Kyrpides N."/>
            <person name="Woyke T."/>
        </authorList>
    </citation>
    <scope>NUCLEOTIDE SEQUENCE [LARGE SCALE GENOMIC DNA]</scope>
    <source>
        <strain evidence="1 2">AT2.17</strain>
    </source>
</reference>
<dbReference type="RefSeq" id="WP_179619216.1">
    <property type="nucleotide sequence ID" value="NZ_JACCBW010000002.1"/>
</dbReference>
<gene>
    <name evidence="1" type="ORF">F4692_001684</name>
</gene>
<dbReference type="EMBL" id="JACCBW010000002">
    <property type="protein sequence ID" value="NYE36551.1"/>
    <property type="molecule type" value="Genomic_DNA"/>
</dbReference>
<organism evidence="1 2">
    <name type="scientific">Nocardioides cavernae</name>
    <dbReference type="NCBI Taxonomy" id="1921566"/>
    <lineage>
        <taxon>Bacteria</taxon>
        <taxon>Bacillati</taxon>
        <taxon>Actinomycetota</taxon>
        <taxon>Actinomycetes</taxon>
        <taxon>Propionibacteriales</taxon>
        <taxon>Nocardioidaceae</taxon>
        <taxon>Nocardioides</taxon>
    </lineage>
</organism>
<dbReference type="InterPro" id="IPR016181">
    <property type="entry name" value="Acyl_CoA_acyltransferase"/>
</dbReference>